<dbReference type="PRINTS" id="PR00038">
    <property type="entry name" value="HTHLUXR"/>
</dbReference>
<evidence type="ECO:0000256" key="1">
    <source>
        <dbReference type="ARBA" id="ARBA00022741"/>
    </source>
</evidence>
<dbReference type="PANTHER" id="PTHR16305:SF35">
    <property type="entry name" value="TRANSCRIPTIONAL ACTIVATOR DOMAIN"/>
    <property type="match status" value="1"/>
</dbReference>
<feature type="compositionally biased region" description="Gly residues" evidence="3">
    <location>
        <begin position="394"/>
        <end position="403"/>
    </location>
</feature>
<dbReference type="CDD" id="cd06170">
    <property type="entry name" value="LuxR_C_like"/>
    <property type="match status" value="1"/>
</dbReference>
<dbReference type="InterPro" id="IPR000792">
    <property type="entry name" value="Tscrpt_reg_LuxR_C"/>
</dbReference>
<dbReference type="GO" id="GO:0006355">
    <property type="term" value="P:regulation of DNA-templated transcription"/>
    <property type="evidence" value="ECO:0007669"/>
    <property type="project" value="InterPro"/>
</dbReference>
<reference evidence="5 6" key="1">
    <citation type="submission" date="2018-10" db="EMBL/GenBank/DDBJ databases">
        <title>Sequencing the genomes of 1000 actinobacteria strains.</title>
        <authorList>
            <person name="Klenk H.-P."/>
        </authorList>
    </citation>
    <scope>NUCLEOTIDE SEQUENCE [LARGE SCALE GENOMIC DNA]</scope>
    <source>
        <strain evidence="5 6">DSM 43800</strain>
    </source>
</reference>
<dbReference type="Proteomes" id="UP000282084">
    <property type="component" value="Unassembled WGS sequence"/>
</dbReference>
<dbReference type="GO" id="GO:0004016">
    <property type="term" value="F:adenylate cyclase activity"/>
    <property type="evidence" value="ECO:0007669"/>
    <property type="project" value="TreeGrafter"/>
</dbReference>
<gene>
    <name evidence="5" type="ORF">C8E97_4393</name>
</gene>
<dbReference type="SMART" id="SM00421">
    <property type="entry name" value="HTH_LUXR"/>
    <property type="match status" value="1"/>
</dbReference>
<dbReference type="Gene3D" id="1.10.10.10">
    <property type="entry name" value="Winged helix-like DNA-binding domain superfamily/Winged helix DNA-binding domain"/>
    <property type="match status" value="1"/>
</dbReference>
<feature type="domain" description="HTH luxR-type" evidence="4">
    <location>
        <begin position="848"/>
        <end position="913"/>
    </location>
</feature>
<sequence length="937" mass="97219">MRTVKTLLVEREPALSELRRSLRSTAAGSGCCSVVEGPAGIGKTSLLRAAAEEAAALDLTVLEGRATELDSGVPLASLRAALGSLSHQAVSGPESAGNPLRLVDRLGDLIDRSAARRPLLIVLDDTHWADELSALVMRVLIPAVDSSPVMWLLARRPAFARGHAQDTADWLLREGALRLSLEPLSEQGVRTLCRRVLDAEPDASLLALAARTGGNPFLLDELLGTLLDTGQVTVEDGVATLTGDRLGDTFLSAVHHRLRDLSDEARQVLDAAAVLGKPFTVHEVSRLVGRSVPTVVRAVNEAIGAAILVAGQDVLRFRHDLVREALYHRLPGPVRHALHREAACVVRAEGATPTEVLEHVIRSAPPAAPPPRSDRGVPVPRADPDAPRHAPGPRAGGAAGGTAGRSTALAERAGAVPVPARPGAPAGLDADSGVDRLLGLAVALSAVGGTARPPAHPACPSAAGPRGAPANAGLLATHAHALLGSGDVVNADAVAASAVEAGVLTGDHAAVAVAAVARSTAARVTGNLTAALDHAASAVEASERTGEHPPARLPRLWRAAAHAAVDDFAAAERELARVTGDADPEGTWWPQPLWHRERADLRYAQGRLDDAAAEAETGFLACERLGVAPLGLPLLALSARIAVRRDDLAPARGYLRRADDLVGPGLTAHPEDLPFAKAVLRASLGQPAAALAAVAPVVERLPARVLLLTREPAAGPWLIRLALAADVPHVAGAVADALRGLAERNPDAASLRAAADQARALRVGDLKLFQQAVAGFRRASRPLALAAALVDLGTAELASGRRGGAVAALEEAARHYAECGAKRDLAAVQKVLRRLGAPRRCAAEPGGGDLGWSSLTQSELRVARLVAQGLTNREVAAKLHLSPHTVDSHLRHSFVKLGITSRVDLTRLVIAHDDGPGAAPSPPGAADSLTRQAEQHF</sequence>
<dbReference type="GO" id="GO:0005524">
    <property type="term" value="F:ATP binding"/>
    <property type="evidence" value="ECO:0007669"/>
    <property type="project" value="UniProtKB-KW"/>
</dbReference>
<feature type="region of interest" description="Disordered" evidence="3">
    <location>
        <begin position="362"/>
        <end position="408"/>
    </location>
</feature>
<dbReference type="InterPro" id="IPR011990">
    <property type="entry name" value="TPR-like_helical_dom_sf"/>
</dbReference>
<dbReference type="SUPFAM" id="SSF52540">
    <property type="entry name" value="P-loop containing nucleoside triphosphate hydrolases"/>
    <property type="match status" value="1"/>
</dbReference>
<dbReference type="PROSITE" id="PS50043">
    <property type="entry name" value="HTH_LUXR_2"/>
    <property type="match status" value="1"/>
</dbReference>
<protein>
    <submittedName>
        <fullName evidence="5">Regulatory LuxR family protein</fullName>
    </submittedName>
</protein>
<dbReference type="InterPro" id="IPR041664">
    <property type="entry name" value="AAA_16"/>
</dbReference>
<dbReference type="Pfam" id="PF13191">
    <property type="entry name" value="AAA_16"/>
    <property type="match status" value="1"/>
</dbReference>
<dbReference type="PROSITE" id="PS00622">
    <property type="entry name" value="HTH_LUXR_1"/>
    <property type="match status" value="1"/>
</dbReference>
<dbReference type="InterPro" id="IPR036388">
    <property type="entry name" value="WH-like_DNA-bd_sf"/>
</dbReference>
<evidence type="ECO:0000256" key="2">
    <source>
        <dbReference type="ARBA" id="ARBA00022840"/>
    </source>
</evidence>
<dbReference type="GO" id="GO:0005737">
    <property type="term" value="C:cytoplasm"/>
    <property type="evidence" value="ECO:0007669"/>
    <property type="project" value="TreeGrafter"/>
</dbReference>
<organism evidence="5 6">
    <name type="scientific">Saccharothrix australiensis</name>
    <dbReference type="NCBI Taxonomy" id="2072"/>
    <lineage>
        <taxon>Bacteria</taxon>
        <taxon>Bacillati</taxon>
        <taxon>Actinomycetota</taxon>
        <taxon>Actinomycetes</taxon>
        <taxon>Pseudonocardiales</taxon>
        <taxon>Pseudonocardiaceae</taxon>
        <taxon>Saccharothrix</taxon>
    </lineage>
</organism>
<dbReference type="InterPro" id="IPR016032">
    <property type="entry name" value="Sig_transdc_resp-reg_C-effctor"/>
</dbReference>
<proteinExistence type="predicted"/>
<dbReference type="SUPFAM" id="SSF48452">
    <property type="entry name" value="TPR-like"/>
    <property type="match status" value="1"/>
</dbReference>
<keyword evidence="2" id="KW-0067">ATP-binding</keyword>
<dbReference type="Pfam" id="PF00196">
    <property type="entry name" value="GerE"/>
    <property type="match status" value="1"/>
</dbReference>
<dbReference type="Gene3D" id="3.40.50.300">
    <property type="entry name" value="P-loop containing nucleotide triphosphate hydrolases"/>
    <property type="match status" value="1"/>
</dbReference>
<dbReference type="SUPFAM" id="SSF46894">
    <property type="entry name" value="C-terminal effector domain of the bipartite response regulators"/>
    <property type="match status" value="1"/>
</dbReference>
<evidence type="ECO:0000259" key="4">
    <source>
        <dbReference type="PROSITE" id="PS50043"/>
    </source>
</evidence>
<evidence type="ECO:0000313" key="5">
    <source>
        <dbReference type="EMBL" id="RKT55708.1"/>
    </source>
</evidence>
<dbReference type="PANTHER" id="PTHR16305">
    <property type="entry name" value="TESTICULAR SOLUBLE ADENYLYL CYCLASE"/>
    <property type="match status" value="1"/>
</dbReference>
<keyword evidence="6" id="KW-1185">Reference proteome</keyword>
<evidence type="ECO:0000313" key="6">
    <source>
        <dbReference type="Proteomes" id="UP000282084"/>
    </source>
</evidence>
<evidence type="ECO:0000256" key="3">
    <source>
        <dbReference type="SAM" id="MobiDB-lite"/>
    </source>
</evidence>
<dbReference type="AlphaFoldDB" id="A0A495W7D3"/>
<dbReference type="GO" id="GO:0003677">
    <property type="term" value="F:DNA binding"/>
    <property type="evidence" value="ECO:0007669"/>
    <property type="project" value="InterPro"/>
</dbReference>
<keyword evidence="1" id="KW-0547">Nucleotide-binding</keyword>
<comment type="caution">
    <text evidence="5">The sequence shown here is derived from an EMBL/GenBank/DDBJ whole genome shotgun (WGS) entry which is preliminary data.</text>
</comment>
<feature type="region of interest" description="Disordered" evidence="3">
    <location>
        <begin position="914"/>
        <end position="937"/>
    </location>
</feature>
<dbReference type="EMBL" id="RBXO01000001">
    <property type="protein sequence ID" value="RKT55708.1"/>
    <property type="molecule type" value="Genomic_DNA"/>
</dbReference>
<dbReference type="InterPro" id="IPR027417">
    <property type="entry name" value="P-loop_NTPase"/>
</dbReference>
<accession>A0A495W7D3</accession>
<name>A0A495W7D3_9PSEU</name>